<organism evidence="2 3">
    <name type="scientific">Thermotoga maritima (strain ATCC 43589 / DSM 3109 / JCM 10099 / NBRC 100826 / MSB8)</name>
    <dbReference type="NCBI Taxonomy" id="243274"/>
    <lineage>
        <taxon>Bacteria</taxon>
        <taxon>Thermotogati</taxon>
        <taxon>Thermotogota</taxon>
        <taxon>Thermotogae</taxon>
        <taxon>Thermotogales</taxon>
        <taxon>Thermotogaceae</taxon>
        <taxon>Thermotoga</taxon>
    </lineage>
</organism>
<dbReference type="Proteomes" id="UP000008183">
    <property type="component" value="Chromosome"/>
</dbReference>
<keyword evidence="3" id="KW-1185">Reference proteome</keyword>
<dbReference type="InterPro" id="IPR049349">
    <property type="entry name" value="DUF2264_N"/>
</dbReference>
<protein>
    <recommendedName>
        <fullName evidence="1">DUF2264 domain-containing protein</fullName>
    </recommendedName>
</protein>
<name>Q9X0F1_THEMA</name>
<dbReference type="PaxDb" id="243274-THEMA_09055"/>
<dbReference type="PANTHER" id="PTHR35339:SF3">
    <property type="entry name" value="DUF2264 DOMAIN-CONTAINING PROTEIN"/>
    <property type="match status" value="1"/>
</dbReference>
<accession>Q9X0F1</accession>
<gene>
    <name evidence="2" type="ordered locus">TM_1061</name>
</gene>
<dbReference type="KEGG" id="tma:TM1061"/>
<dbReference type="PATRIC" id="fig|243274.5.peg.1074"/>
<dbReference type="Pfam" id="PF10022">
    <property type="entry name" value="DUF2264"/>
    <property type="match status" value="1"/>
</dbReference>
<sequence>MRSMTDVRRYWISLLRKICEMPLELCASDRLKKSMPVEGKKSEERRKFTHLELLGRIFCGISPFLELNRESPSTDPEERKIATRLSEFAVKSLDVATNPNCKDYMNFKEGRQPLVDAAFLVEAILRAPKVLWEDLDVSTKKRLIRELKATRKIEPYFSNWLLFSAMIETFFFFAGEEWDSTKVDLILKNVESWYKGDGAYGDGPFFRWDYYNSFVIYPMTIDVLRIISEEKTEWKELYVKVLRRAQRYAVVLERMISPEGTFPIIGRSITYRTAVFHLLSQLSLLHLLPASLSPAQVRCALTAVLRRIFENPSTFDENGWLKIGVIGSQPSLGEEYITTGSLYLCTTVFLPLGLPTSDPFWRDPCKKWTNKKVWEGEDVAPDRALED</sequence>
<dbReference type="InParanoid" id="Q9X0F1"/>
<dbReference type="PIRSF" id="PIRSF014753">
    <property type="entry name" value="UCP014753"/>
    <property type="match status" value="1"/>
</dbReference>
<dbReference type="PANTHER" id="PTHR35339">
    <property type="entry name" value="LINALOOL DEHYDRATASE_ISOMERASE DOMAIN-CONTAINING PROTEIN"/>
    <property type="match status" value="1"/>
</dbReference>
<feature type="domain" description="DUF2264" evidence="1">
    <location>
        <begin position="8"/>
        <end position="368"/>
    </location>
</feature>
<dbReference type="OrthoDB" id="9813465at2"/>
<evidence type="ECO:0000313" key="2">
    <source>
        <dbReference type="EMBL" id="AAD36137.1"/>
    </source>
</evidence>
<dbReference type="PIR" id="H72299">
    <property type="entry name" value="H72299"/>
</dbReference>
<evidence type="ECO:0000313" key="3">
    <source>
        <dbReference type="Proteomes" id="UP000008183"/>
    </source>
</evidence>
<proteinExistence type="predicted"/>
<reference evidence="2 3" key="1">
    <citation type="journal article" date="1999" name="Nature">
        <title>Evidence for lateral gene transfer between Archaea and Bacteria from genome sequence of Thermotoga maritima.</title>
        <authorList>
            <person name="Nelson K.E."/>
            <person name="Clayton R.A."/>
            <person name="Gill S.R."/>
            <person name="Gwinn M.L."/>
            <person name="Dodson R.J."/>
            <person name="Haft D.H."/>
            <person name="Hickey E.K."/>
            <person name="Peterson J.D."/>
            <person name="Nelson W.C."/>
            <person name="Ketchum K.A."/>
            <person name="McDonald L."/>
            <person name="Utterback T.R."/>
            <person name="Malek J.A."/>
            <person name="Linher K.D."/>
            <person name="Garrett M.M."/>
            <person name="Stewart A.M."/>
            <person name="Cotton M.D."/>
            <person name="Pratt M.S."/>
            <person name="Phillips C.A."/>
            <person name="Richardson D."/>
            <person name="Heidelberg J."/>
            <person name="Sutton G.G."/>
            <person name="Fleischmann R.D."/>
            <person name="White O."/>
            <person name="Salzberg S.L."/>
            <person name="Smith H.O."/>
            <person name="Venter J.C."/>
            <person name="Fraser C.M."/>
        </authorList>
    </citation>
    <scope>NUCLEOTIDE SEQUENCE [LARGE SCALE GENOMIC DNA]</scope>
    <source>
        <strain evidence="3">ATCC 43589 / DSM 3109 / JCM 10099 / NBRC 100826 / MSB8</strain>
    </source>
</reference>
<evidence type="ECO:0000259" key="1">
    <source>
        <dbReference type="Pfam" id="PF10022"/>
    </source>
</evidence>
<dbReference type="EnsemblBacteria" id="AAD36137">
    <property type="protein sequence ID" value="AAD36137"/>
    <property type="gene ID" value="TM_1061"/>
</dbReference>
<dbReference type="AlphaFoldDB" id="Q9X0F1"/>
<dbReference type="EMBL" id="AE000512">
    <property type="protein sequence ID" value="AAD36137.1"/>
    <property type="molecule type" value="Genomic_DNA"/>
</dbReference>
<dbReference type="InterPro" id="IPR016624">
    <property type="entry name" value="UCP014753"/>
</dbReference>